<dbReference type="EMBL" id="JPMD01000032">
    <property type="protein sequence ID" value="KEZ85635.1"/>
    <property type="molecule type" value="Genomic_DNA"/>
</dbReference>
<gene>
    <name evidence="1" type="ORF">IO99_13240</name>
</gene>
<keyword evidence="2" id="KW-1185">Reference proteome</keyword>
<reference evidence="1 2" key="1">
    <citation type="submission" date="2014-07" db="EMBL/GenBank/DDBJ databases">
        <title>Draft genome of Clostridium sulfidigenes 113A isolated from sediments associated with methane hydrate from Krishna Godavari basin.</title>
        <authorList>
            <person name="Honkalas V.S."/>
            <person name="Dabir A.P."/>
            <person name="Arora P."/>
            <person name="Dhakephalkar P.K."/>
        </authorList>
    </citation>
    <scope>NUCLEOTIDE SEQUENCE [LARGE SCALE GENOMIC DNA]</scope>
    <source>
        <strain evidence="1 2">113A</strain>
    </source>
</reference>
<comment type="caution">
    <text evidence="1">The sequence shown here is derived from an EMBL/GenBank/DDBJ whole genome shotgun (WGS) entry which is preliminary data.</text>
</comment>
<evidence type="ECO:0000313" key="1">
    <source>
        <dbReference type="EMBL" id="KEZ85635.1"/>
    </source>
</evidence>
<dbReference type="AlphaFoldDB" id="A0A084J9K1"/>
<protein>
    <recommendedName>
        <fullName evidence="3">HTH HARE-type domain-containing protein</fullName>
    </recommendedName>
</protein>
<sequence length="254" mass="30201">MKTQEEIIQEVLKNNNGYAYFSQIYNDVFTIPGNSFKKENKYKESIRGYVQRSDSFFSIKPGLWALEEYRDKLPEEIKEMIQEDTESYFERPTTHSKIQADLIAMGKELGYITYIPSQDKTKVFEEGKKLIDIVDIYTIPIFTYKPMVDKVRTIDIIWFKDESIDSTKMFFPKGVFEIETSTNFVNSLEKFKLLINFNMQYFYIISPKEKEKTFNNLIVRDEFEQIRNRVKFLAFEDVESLVSNPNILKRFDIL</sequence>
<organism evidence="1 2">
    <name type="scientific">Clostridium sulfidigenes</name>
    <dbReference type="NCBI Taxonomy" id="318464"/>
    <lineage>
        <taxon>Bacteria</taxon>
        <taxon>Bacillati</taxon>
        <taxon>Bacillota</taxon>
        <taxon>Clostridia</taxon>
        <taxon>Eubacteriales</taxon>
        <taxon>Clostridiaceae</taxon>
        <taxon>Clostridium</taxon>
    </lineage>
</organism>
<name>A0A084J9K1_9CLOT</name>
<dbReference type="Proteomes" id="UP000028542">
    <property type="component" value="Unassembled WGS sequence"/>
</dbReference>
<accession>A0A084J9K1</accession>
<evidence type="ECO:0008006" key="3">
    <source>
        <dbReference type="Google" id="ProtNLM"/>
    </source>
</evidence>
<dbReference type="RefSeq" id="WP_035133990.1">
    <property type="nucleotide sequence ID" value="NZ_JPMD01000032.1"/>
</dbReference>
<dbReference type="eggNOG" id="ENOG502Z7V8">
    <property type="taxonomic scope" value="Bacteria"/>
</dbReference>
<evidence type="ECO:0000313" key="2">
    <source>
        <dbReference type="Proteomes" id="UP000028542"/>
    </source>
</evidence>
<proteinExistence type="predicted"/>